<dbReference type="EMBL" id="LPJR01000046">
    <property type="protein sequence ID" value="KWF26596.1"/>
    <property type="molecule type" value="Genomic_DNA"/>
</dbReference>
<dbReference type="OrthoDB" id="9033431at2"/>
<feature type="transmembrane region" description="Helical" evidence="1">
    <location>
        <begin position="40"/>
        <end position="60"/>
    </location>
</feature>
<evidence type="ECO:0000313" key="4">
    <source>
        <dbReference type="Proteomes" id="UP000062912"/>
    </source>
</evidence>
<keyword evidence="1" id="KW-0472">Membrane</keyword>
<protein>
    <submittedName>
        <fullName evidence="3">Uncharacterized protein</fullName>
    </submittedName>
</protein>
<feature type="signal peptide" evidence="2">
    <location>
        <begin position="1"/>
        <end position="23"/>
    </location>
</feature>
<feature type="chain" id="PRO_5007290706" evidence="2">
    <location>
        <begin position="24"/>
        <end position="262"/>
    </location>
</feature>
<comment type="caution">
    <text evidence="3">The sequence shown here is derived from an EMBL/GenBank/DDBJ whole genome shotgun (WGS) entry which is preliminary data.</text>
</comment>
<proteinExistence type="predicted"/>
<dbReference type="AlphaFoldDB" id="A0A132EF27"/>
<organism evidence="3 4">
    <name type="scientific">Burkholderia pseudomultivorans</name>
    <dbReference type="NCBI Taxonomy" id="1207504"/>
    <lineage>
        <taxon>Bacteria</taxon>
        <taxon>Pseudomonadati</taxon>
        <taxon>Pseudomonadota</taxon>
        <taxon>Betaproteobacteria</taxon>
        <taxon>Burkholderiales</taxon>
        <taxon>Burkholderiaceae</taxon>
        <taxon>Burkholderia</taxon>
        <taxon>Burkholderia cepacia complex</taxon>
    </lineage>
</organism>
<name>A0A132EF27_9BURK</name>
<evidence type="ECO:0000256" key="2">
    <source>
        <dbReference type="SAM" id="SignalP"/>
    </source>
</evidence>
<evidence type="ECO:0000256" key="1">
    <source>
        <dbReference type="SAM" id="Phobius"/>
    </source>
</evidence>
<sequence length="262" mass="29001">MPGTLYQLTATAAQMCLSVPVAAAAPDAWLDVVDHWQTLIGATTGGLLGVAGAWIVAVSARSRERRIAAGMVLPDLMQMVAAGQSLERELDGIPKIEGFDREQQADARASVGIKTLDARRPRLFALHTPAIGQLSDIDARLYAHLFQCRMIHQAFEDGMEVRRARHHALKTRSFDPRERSAIPPEGPPDRQLYADWRLCVEHATLANYFLDRLVFSRWPRWCHRVRMALRPNELDRRSAVLLASGTLPAPVLQTNATPAAAC</sequence>
<reference evidence="3 4" key="1">
    <citation type="submission" date="2015-11" db="EMBL/GenBank/DDBJ databases">
        <title>Expanding the genomic diversity of Burkholderia species for the development of highly accurate diagnostics.</title>
        <authorList>
            <person name="Sahl J."/>
            <person name="Keim P."/>
            <person name="Wagner D."/>
        </authorList>
    </citation>
    <scope>NUCLEOTIDE SEQUENCE [LARGE SCALE GENOMIC DNA]</scope>
    <source>
        <strain evidence="3 4">MSMB368WGS</strain>
    </source>
</reference>
<keyword evidence="1" id="KW-1133">Transmembrane helix</keyword>
<evidence type="ECO:0000313" key="3">
    <source>
        <dbReference type="EMBL" id="KWF26596.1"/>
    </source>
</evidence>
<dbReference type="Proteomes" id="UP000062912">
    <property type="component" value="Unassembled WGS sequence"/>
</dbReference>
<gene>
    <name evidence="3" type="ORF">WT56_19795</name>
</gene>
<accession>A0A132EF27</accession>
<keyword evidence="2" id="KW-0732">Signal</keyword>
<keyword evidence="1" id="KW-0812">Transmembrane</keyword>